<keyword evidence="1" id="KW-1133">Transmembrane helix</keyword>
<keyword evidence="1" id="KW-0812">Transmembrane</keyword>
<dbReference type="RefSeq" id="WP_122824018.1">
    <property type="nucleotide sequence ID" value="NZ_CP033325.1"/>
</dbReference>
<evidence type="ECO:0000256" key="1">
    <source>
        <dbReference type="SAM" id="Phobius"/>
    </source>
</evidence>
<feature type="transmembrane region" description="Helical" evidence="1">
    <location>
        <begin position="38"/>
        <end position="56"/>
    </location>
</feature>
<dbReference type="Proteomes" id="UP001595955">
    <property type="component" value="Unassembled WGS sequence"/>
</dbReference>
<feature type="transmembrane region" description="Helical" evidence="1">
    <location>
        <begin position="177"/>
        <end position="198"/>
    </location>
</feature>
<evidence type="ECO:0000313" key="2">
    <source>
        <dbReference type="EMBL" id="MFC4555012.1"/>
    </source>
</evidence>
<feature type="transmembrane region" description="Helical" evidence="1">
    <location>
        <begin position="255"/>
        <end position="276"/>
    </location>
</feature>
<sequence length="548" mass="56088">MTTTATRPPLGVNDGSGQPWAATGPLLRFALRLDRVRIAVWALAVGLLTAATIVSLETTYDSPDALAARGRLMSNPATIMMTGPPFAVDDYTFGAMVANELSLWLFLATAIMSILLTVRHTRTEEESGRLEVLRALPVGRFAPAGAAVLTVTAANLVVAAAAGAALVTGGMAAPDSAAFAAGCALTGLVFAAVAAVTAQLTEHARGATGLAMAVLAVAFLVRGIGDVIDHQGSWVSWLSPFAWAQQTRPYVDLRWWPLAVALVAAVALFAAAVLLARHRDLGAGVRPARPGPAAASAGLLSPAGLAWRLLRGAFAAWSVGAFFFAVAFGALANSLEDAFADVPELGEWIAIDLADITTGFAAAIVSFLVVAPLVFTVTGVLRLRAEEESGRTEALLATGSTRPGLLGGWVAVVAAQVAVMTAVIGAGAGLGVWTGTGEARWVGDLTAAALVYLPAVALIGSVALALYGVAPRVAGLVWLLVVGVVLALFLGEMLALPAWVMDLSPLTHTPRLPGGELDAWPLAVMGAGALALTAVGVAGFRRRDVVPG</sequence>
<feature type="transmembrane region" description="Helical" evidence="1">
    <location>
        <begin position="101"/>
        <end position="120"/>
    </location>
</feature>
<comment type="caution">
    <text evidence="2">The sequence shown here is derived from an EMBL/GenBank/DDBJ whole genome shotgun (WGS) entry which is preliminary data.</text>
</comment>
<name>A0ABV9D9F6_9MICO</name>
<feature type="transmembrane region" description="Helical" evidence="1">
    <location>
        <begin position="360"/>
        <end position="383"/>
    </location>
</feature>
<evidence type="ECO:0000313" key="3">
    <source>
        <dbReference type="Proteomes" id="UP001595955"/>
    </source>
</evidence>
<protein>
    <submittedName>
        <fullName evidence="2">ABC transporter permease</fullName>
    </submittedName>
</protein>
<feature type="transmembrane region" description="Helical" evidence="1">
    <location>
        <begin position="519"/>
        <end position="540"/>
    </location>
</feature>
<proteinExistence type="predicted"/>
<feature type="transmembrane region" description="Helical" evidence="1">
    <location>
        <begin position="476"/>
        <end position="499"/>
    </location>
</feature>
<feature type="transmembrane region" description="Helical" evidence="1">
    <location>
        <begin position="314"/>
        <end position="335"/>
    </location>
</feature>
<organism evidence="2 3">
    <name type="scientific">Georgenia faecalis</name>
    <dbReference type="NCBI Taxonomy" id="2483799"/>
    <lineage>
        <taxon>Bacteria</taxon>
        <taxon>Bacillati</taxon>
        <taxon>Actinomycetota</taxon>
        <taxon>Actinomycetes</taxon>
        <taxon>Micrococcales</taxon>
        <taxon>Bogoriellaceae</taxon>
        <taxon>Georgenia</taxon>
    </lineage>
</organism>
<feature type="transmembrane region" description="Helical" evidence="1">
    <location>
        <begin position="404"/>
        <end position="433"/>
    </location>
</feature>
<keyword evidence="1" id="KW-0472">Membrane</keyword>
<feature type="transmembrane region" description="Helical" evidence="1">
    <location>
        <begin position="210"/>
        <end position="228"/>
    </location>
</feature>
<gene>
    <name evidence="2" type="ORF">ACFO3F_07110</name>
</gene>
<reference evidence="3" key="1">
    <citation type="journal article" date="2019" name="Int. J. Syst. Evol. Microbiol.">
        <title>The Global Catalogue of Microorganisms (GCM) 10K type strain sequencing project: providing services to taxonomists for standard genome sequencing and annotation.</title>
        <authorList>
            <consortium name="The Broad Institute Genomics Platform"/>
            <consortium name="The Broad Institute Genome Sequencing Center for Infectious Disease"/>
            <person name="Wu L."/>
            <person name="Ma J."/>
        </authorList>
    </citation>
    <scope>NUCLEOTIDE SEQUENCE [LARGE SCALE GENOMIC DNA]</scope>
    <source>
        <strain evidence="3">JCM 3369</strain>
    </source>
</reference>
<feature type="transmembrane region" description="Helical" evidence="1">
    <location>
        <begin position="141"/>
        <end position="165"/>
    </location>
</feature>
<keyword evidence="3" id="KW-1185">Reference proteome</keyword>
<dbReference type="EMBL" id="JBHSGF010000004">
    <property type="protein sequence ID" value="MFC4555012.1"/>
    <property type="molecule type" value="Genomic_DNA"/>
</dbReference>
<accession>A0ABV9D9F6</accession>
<feature type="transmembrane region" description="Helical" evidence="1">
    <location>
        <begin position="445"/>
        <end position="469"/>
    </location>
</feature>